<dbReference type="Proteomes" id="UP000596276">
    <property type="component" value="Chromosome 3"/>
</dbReference>
<gene>
    <name evidence="1" type="ORF">F9C07_5129</name>
</gene>
<dbReference type="EMBL" id="CP044620">
    <property type="protein sequence ID" value="QRD86109.1"/>
    <property type="molecule type" value="Genomic_DNA"/>
</dbReference>
<name>A0A7U2MLZ5_ASPFN</name>
<organism evidence="1 2">
    <name type="scientific">Aspergillus flavus (strain ATCC 200026 / FGSC A1120 / IAM 13836 / NRRL 3357 / JCM 12722 / SRRC 167)</name>
    <dbReference type="NCBI Taxonomy" id="332952"/>
    <lineage>
        <taxon>Eukaryota</taxon>
        <taxon>Fungi</taxon>
        <taxon>Dikarya</taxon>
        <taxon>Ascomycota</taxon>
        <taxon>Pezizomycotina</taxon>
        <taxon>Eurotiomycetes</taxon>
        <taxon>Eurotiomycetidae</taxon>
        <taxon>Eurotiales</taxon>
        <taxon>Aspergillaceae</taxon>
        <taxon>Aspergillus</taxon>
        <taxon>Aspergillus subgen. Circumdati</taxon>
    </lineage>
</organism>
<sequence>MRASNPHILRPKPQLLLKKTKFTVSMSDQSITRSSGSGELPIAASGTVNVAEFTYSVRTRDSSKTVYPKVCNH</sequence>
<evidence type="ECO:0000313" key="2">
    <source>
        <dbReference type="Proteomes" id="UP000596276"/>
    </source>
</evidence>
<dbReference type="AlphaFoldDB" id="A0A7U2MLZ5"/>
<accession>A0A7U2MLZ5</accession>
<dbReference type="VEuPathDB" id="FungiDB:F9C07_5129"/>
<reference evidence="2" key="1">
    <citation type="journal article" date="2021" name="G3 (Bethesda)">
        <title>Chromosome assembled and annotated genome sequence of Aspergillus flavus NRRL 3357.</title>
        <authorList>
            <person name="Skerker J.M."/>
            <person name="Pianalto K.M."/>
            <person name="Mondo S.J."/>
            <person name="Yang K."/>
            <person name="Arkin A.P."/>
            <person name="Keller N.P."/>
            <person name="Grigoriev I.V."/>
            <person name="Louise Glass N.L."/>
        </authorList>
    </citation>
    <scope>NUCLEOTIDE SEQUENCE [LARGE SCALE GENOMIC DNA]</scope>
    <source>
        <strain evidence="2">ATCC 200026 / FGSC A1120 / IAM 13836 / NRRL 3357 / JCM 12722 / SRRC 167</strain>
    </source>
</reference>
<proteinExistence type="predicted"/>
<keyword evidence="2" id="KW-1185">Reference proteome</keyword>
<evidence type="ECO:0000313" key="1">
    <source>
        <dbReference type="EMBL" id="QRD86109.1"/>
    </source>
</evidence>
<protein>
    <submittedName>
        <fullName evidence="1">Uncharacterized protein</fullName>
    </submittedName>
</protein>